<reference evidence="7" key="1">
    <citation type="submission" date="2020-10" db="EMBL/GenBank/DDBJ databases">
        <authorList>
            <person name="Han B."/>
            <person name="Lu T."/>
            <person name="Zhao Q."/>
            <person name="Huang X."/>
            <person name="Zhao Y."/>
        </authorList>
    </citation>
    <scope>NUCLEOTIDE SEQUENCE</scope>
</reference>
<name>A0A811MLN3_9POAL</name>
<keyword evidence="6" id="KW-0804">Transcription</keyword>
<evidence type="ECO:0000313" key="8">
    <source>
        <dbReference type="Proteomes" id="UP000604825"/>
    </source>
</evidence>
<evidence type="ECO:0000256" key="1">
    <source>
        <dbReference type="ARBA" id="ARBA00006835"/>
    </source>
</evidence>
<comment type="similarity">
    <text evidence="1">Belongs to the RNA polymerase beta chain family.</text>
</comment>
<evidence type="ECO:0000256" key="3">
    <source>
        <dbReference type="ARBA" id="ARBA00022478"/>
    </source>
</evidence>
<accession>A0A811MLN3</accession>
<evidence type="ECO:0000256" key="2">
    <source>
        <dbReference type="ARBA" id="ARBA00012418"/>
    </source>
</evidence>
<dbReference type="EC" id="2.7.7.6" evidence="2"/>
<keyword evidence="8" id="KW-1185">Reference proteome</keyword>
<keyword evidence="5" id="KW-0548">Nucleotidyltransferase</keyword>
<dbReference type="AlphaFoldDB" id="A0A811MLN3"/>
<evidence type="ECO:0000256" key="4">
    <source>
        <dbReference type="ARBA" id="ARBA00022679"/>
    </source>
</evidence>
<organism evidence="7 8">
    <name type="scientific">Miscanthus lutarioriparius</name>
    <dbReference type="NCBI Taxonomy" id="422564"/>
    <lineage>
        <taxon>Eukaryota</taxon>
        <taxon>Viridiplantae</taxon>
        <taxon>Streptophyta</taxon>
        <taxon>Embryophyta</taxon>
        <taxon>Tracheophyta</taxon>
        <taxon>Spermatophyta</taxon>
        <taxon>Magnoliopsida</taxon>
        <taxon>Liliopsida</taxon>
        <taxon>Poales</taxon>
        <taxon>Poaceae</taxon>
        <taxon>PACMAD clade</taxon>
        <taxon>Panicoideae</taxon>
        <taxon>Andropogonodae</taxon>
        <taxon>Andropogoneae</taxon>
        <taxon>Saccharinae</taxon>
        <taxon>Miscanthus</taxon>
    </lineage>
</organism>
<keyword evidence="3" id="KW-0240">DNA-directed RNA polymerase</keyword>
<dbReference type="GO" id="GO:0000428">
    <property type="term" value="C:DNA-directed RNA polymerase complex"/>
    <property type="evidence" value="ECO:0007669"/>
    <property type="project" value="UniProtKB-KW"/>
</dbReference>
<keyword evidence="4" id="KW-0808">Transferase</keyword>
<dbReference type="Gene3D" id="3.90.1100.10">
    <property type="match status" value="1"/>
</dbReference>
<dbReference type="SUPFAM" id="SSF64484">
    <property type="entry name" value="beta and beta-prime subunits of DNA dependent RNA-polymerase"/>
    <property type="match status" value="1"/>
</dbReference>
<dbReference type="EMBL" id="CAJGYO010000002">
    <property type="protein sequence ID" value="CAD6210286.1"/>
    <property type="molecule type" value="Genomic_DNA"/>
</dbReference>
<sequence length="244" mass="27263">MAELLIWAEVRHQCGEGSSPAASGWECLSVLCRCAGALVCGRRHDATNETQNNVGVDKDGVSEVTGLGRIGGLPQIRIADKEAFDVIDMQDCDASVINTISATIKESDELCEGFHKSDKARQYVDELDNFRNKRLDLPGELLGRELRAHLRLAERRMVKTIQRDLNSDRELQDLERYIDASIVTNGLNRAFSPGSWCHPYKRAERCSGIVATLRRTNPLQMMSDLRKTRQRVAYAGKAGDARYP</sequence>
<dbReference type="GO" id="GO:0006351">
    <property type="term" value="P:DNA-templated transcription"/>
    <property type="evidence" value="ECO:0007669"/>
    <property type="project" value="InterPro"/>
</dbReference>
<gene>
    <name evidence="7" type="ORF">NCGR_LOCUS6392</name>
</gene>
<dbReference type="Proteomes" id="UP000604825">
    <property type="component" value="Unassembled WGS sequence"/>
</dbReference>
<proteinExistence type="inferred from homology"/>
<dbReference type="PANTHER" id="PTHR20856">
    <property type="entry name" value="DNA-DIRECTED RNA POLYMERASE I SUBUNIT 2"/>
    <property type="match status" value="1"/>
</dbReference>
<dbReference type="InterPro" id="IPR015712">
    <property type="entry name" value="DNA-dir_RNA_pol_su2"/>
</dbReference>
<evidence type="ECO:0000256" key="6">
    <source>
        <dbReference type="ARBA" id="ARBA00023163"/>
    </source>
</evidence>
<evidence type="ECO:0000313" key="7">
    <source>
        <dbReference type="EMBL" id="CAD6210286.1"/>
    </source>
</evidence>
<evidence type="ECO:0000256" key="5">
    <source>
        <dbReference type="ARBA" id="ARBA00022695"/>
    </source>
</evidence>
<dbReference type="OrthoDB" id="1932798at2759"/>
<dbReference type="GO" id="GO:0003899">
    <property type="term" value="F:DNA-directed RNA polymerase activity"/>
    <property type="evidence" value="ECO:0007669"/>
    <property type="project" value="UniProtKB-EC"/>
</dbReference>
<protein>
    <recommendedName>
        <fullName evidence="2">DNA-directed RNA polymerase</fullName>
        <ecNumber evidence="2">2.7.7.6</ecNumber>
    </recommendedName>
</protein>
<dbReference type="GO" id="GO:0032549">
    <property type="term" value="F:ribonucleoside binding"/>
    <property type="evidence" value="ECO:0007669"/>
    <property type="project" value="InterPro"/>
</dbReference>
<comment type="caution">
    <text evidence="7">The sequence shown here is derived from an EMBL/GenBank/DDBJ whole genome shotgun (WGS) entry which is preliminary data.</text>
</comment>